<feature type="non-terminal residue" evidence="1">
    <location>
        <position position="1"/>
    </location>
</feature>
<dbReference type="EMBL" id="BART01040627">
    <property type="protein sequence ID" value="GAH30350.1"/>
    <property type="molecule type" value="Genomic_DNA"/>
</dbReference>
<accession>X1FCS3</accession>
<reference evidence="1" key="1">
    <citation type="journal article" date="2014" name="Front. Microbiol.">
        <title>High frequency of phylogenetically diverse reductive dehalogenase-homologous genes in deep subseafloor sedimentary metagenomes.</title>
        <authorList>
            <person name="Kawai M."/>
            <person name="Futagami T."/>
            <person name="Toyoda A."/>
            <person name="Takaki Y."/>
            <person name="Nishi S."/>
            <person name="Hori S."/>
            <person name="Arai W."/>
            <person name="Tsubouchi T."/>
            <person name="Morono Y."/>
            <person name="Uchiyama I."/>
            <person name="Ito T."/>
            <person name="Fujiyama A."/>
            <person name="Inagaki F."/>
            <person name="Takami H."/>
        </authorList>
    </citation>
    <scope>NUCLEOTIDE SEQUENCE</scope>
    <source>
        <strain evidence="1">Expedition CK06-06</strain>
    </source>
</reference>
<proteinExistence type="predicted"/>
<comment type="caution">
    <text evidence="1">The sequence shown here is derived from an EMBL/GenBank/DDBJ whole genome shotgun (WGS) entry which is preliminary data.</text>
</comment>
<gene>
    <name evidence="1" type="ORF">S01H4_65992</name>
</gene>
<sequence>GNAPLGKTVLELLKEDIANDTDLTGWVKAGYVENASKELLSINKISKQEHDKWRISANLSPSP</sequence>
<evidence type="ECO:0000313" key="1">
    <source>
        <dbReference type="EMBL" id="GAH30350.1"/>
    </source>
</evidence>
<dbReference type="AlphaFoldDB" id="X1FCS3"/>
<protein>
    <submittedName>
        <fullName evidence="1">Uncharacterized protein</fullName>
    </submittedName>
</protein>
<name>X1FCS3_9ZZZZ</name>
<organism evidence="1">
    <name type="scientific">marine sediment metagenome</name>
    <dbReference type="NCBI Taxonomy" id="412755"/>
    <lineage>
        <taxon>unclassified sequences</taxon>
        <taxon>metagenomes</taxon>
        <taxon>ecological metagenomes</taxon>
    </lineage>
</organism>